<evidence type="ECO:0000313" key="2">
    <source>
        <dbReference type="Proteomes" id="UP000017081"/>
    </source>
</evidence>
<dbReference type="RefSeq" id="WP_023050737.1">
    <property type="nucleotide sequence ID" value="NZ_CP173065.2"/>
</dbReference>
<proteinExistence type="predicted"/>
<gene>
    <name evidence="1" type="ORF">HMPREF0202_01198</name>
</gene>
<comment type="caution">
    <text evidence="1">The sequence shown here is derived from an EMBL/GenBank/DDBJ whole genome shotgun (WGS) entry which is preliminary data.</text>
</comment>
<dbReference type="Proteomes" id="UP000017081">
    <property type="component" value="Unassembled WGS sequence"/>
</dbReference>
<accession>U7VCK8</accession>
<organism evidence="1 2">
    <name type="scientific">Cetobacterium somerae ATCC BAA-474</name>
    <dbReference type="NCBI Taxonomy" id="1319815"/>
    <lineage>
        <taxon>Bacteria</taxon>
        <taxon>Fusobacteriati</taxon>
        <taxon>Fusobacteriota</taxon>
        <taxon>Fusobacteriia</taxon>
        <taxon>Fusobacteriales</taxon>
        <taxon>Fusobacteriaceae</taxon>
        <taxon>Cetobacterium</taxon>
    </lineage>
</organism>
<reference evidence="1 2" key="1">
    <citation type="submission" date="2013-08" db="EMBL/GenBank/DDBJ databases">
        <authorList>
            <person name="Weinstock G."/>
            <person name="Sodergren E."/>
            <person name="Wylie T."/>
            <person name="Fulton L."/>
            <person name="Fulton R."/>
            <person name="Fronick C."/>
            <person name="O'Laughlin M."/>
            <person name="Godfrey J."/>
            <person name="Miner T."/>
            <person name="Herter B."/>
            <person name="Appelbaum E."/>
            <person name="Cordes M."/>
            <person name="Lek S."/>
            <person name="Wollam A."/>
            <person name="Pepin K.H."/>
            <person name="Palsikar V.B."/>
            <person name="Mitreva M."/>
            <person name="Wilson R.K."/>
        </authorList>
    </citation>
    <scope>NUCLEOTIDE SEQUENCE [LARGE SCALE GENOMIC DNA]</scope>
    <source>
        <strain evidence="1 2">ATCC BAA-474</strain>
    </source>
</reference>
<sequence>MNSLIDKKLETIYKIQPYLVYIDSIFYISGSVIPIDEFKKYVDNINYIKNHSDAVEIYENYTKNSLHLFFDKYISIFSAKDIKKYINEIFKDRLIINRSDLLEGLENYNILDENFIDCYINNSIYFDQISDRIKKNFLIDDFE</sequence>
<keyword evidence="2" id="KW-1185">Reference proteome</keyword>
<dbReference type="STRING" id="1319815.HMPREF0202_01198"/>
<dbReference type="EMBL" id="AXZF01000042">
    <property type="protein sequence ID" value="ERT68874.1"/>
    <property type="molecule type" value="Genomic_DNA"/>
</dbReference>
<evidence type="ECO:0000313" key="1">
    <source>
        <dbReference type="EMBL" id="ERT68874.1"/>
    </source>
</evidence>
<dbReference type="HOGENOM" id="CLU_1802637_0_0_0"/>
<dbReference type="AlphaFoldDB" id="U7VCK8"/>
<name>U7VCK8_9FUSO</name>
<protein>
    <submittedName>
        <fullName evidence="1">Uncharacterized protein</fullName>
    </submittedName>
</protein>